<accession>A0A9W6UBL8</accession>
<dbReference type="OrthoDB" id="47374at2759"/>
<feature type="domain" description="N-acetyltransferase" evidence="4">
    <location>
        <begin position="171"/>
        <end position="330"/>
    </location>
</feature>
<protein>
    <submittedName>
        <fullName evidence="5">Unnamed protein product</fullName>
    </submittedName>
</protein>
<evidence type="ECO:0000259" key="4">
    <source>
        <dbReference type="PROSITE" id="PS51186"/>
    </source>
</evidence>
<dbReference type="EMBL" id="BSXW01000746">
    <property type="protein sequence ID" value="GMF28924.1"/>
    <property type="molecule type" value="Genomic_DNA"/>
</dbReference>
<dbReference type="AlphaFoldDB" id="A0A9W6UBL8"/>
<sequence>MSPKHTVQSRSKLCTHNGNIRQHSSHEEKENFTHRIMINTFCDAREVRLDRFDSLVIRLKSTTAFTGQVESMQKLQPASSHHQHRRLELQFITIQLTQVSAGLPHDQLHLLVHCKVHDCRAACDSTHRRSSPGTRLRLEGSTALHGRRDSRTPSSLSLTDPVPVSACQESMELRCLTNDAALVKAVKKLNLGVLPVQPPAFCYRRAERDQHRLSWAAIVDGDVVSGAAVADLELERDGQRAVQLRTLAVPARFRRQGIGRQLVMKVIEQAKLAEEEDGDRLEGVRLHVHAGNDEALAFYKALGFVEKARAEDYYRHLEPRTALMMEFSLH</sequence>
<dbReference type="GO" id="GO:0007064">
    <property type="term" value="P:mitotic sister chromatid cohesion"/>
    <property type="evidence" value="ECO:0007669"/>
    <property type="project" value="TreeGrafter"/>
</dbReference>
<dbReference type="InterPro" id="IPR016181">
    <property type="entry name" value="Acyl_CoA_acyltransferase"/>
</dbReference>
<keyword evidence="6" id="KW-1185">Reference proteome</keyword>
<keyword evidence="1" id="KW-0808">Transferase</keyword>
<organism evidence="5 6">
    <name type="scientific">Phytophthora lilii</name>
    <dbReference type="NCBI Taxonomy" id="2077276"/>
    <lineage>
        <taxon>Eukaryota</taxon>
        <taxon>Sar</taxon>
        <taxon>Stramenopiles</taxon>
        <taxon>Oomycota</taxon>
        <taxon>Peronosporomycetes</taxon>
        <taxon>Peronosporales</taxon>
        <taxon>Peronosporaceae</taxon>
        <taxon>Phytophthora</taxon>
    </lineage>
</organism>
<dbReference type="GO" id="GO:0016747">
    <property type="term" value="F:acyltransferase activity, transferring groups other than amino-acyl groups"/>
    <property type="evidence" value="ECO:0007669"/>
    <property type="project" value="InterPro"/>
</dbReference>
<feature type="region of interest" description="Disordered" evidence="3">
    <location>
        <begin position="141"/>
        <end position="161"/>
    </location>
</feature>
<evidence type="ECO:0000256" key="1">
    <source>
        <dbReference type="ARBA" id="ARBA00022679"/>
    </source>
</evidence>
<dbReference type="GO" id="GO:0031415">
    <property type="term" value="C:NatA complex"/>
    <property type="evidence" value="ECO:0007669"/>
    <property type="project" value="TreeGrafter"/>
</dbReference>
<dbReference type="InterPro" id="IPR000182">
    <property type="entry name" value="GNAT_dom"/>
</dbReference>
<evidence type="ECO:0000313" key="6">
    <source>
        <dbReference type="Proteomes" id="UP001165083"/>
    </source>
</evidence>
<dbReference type="InterPro" id="IPR051556">
    <property type="entry name" value="N-term/lysine_N-AcTrnsfr"/>
</dbReference>
<gene>
    <name evidence="5" type="ORF">Plil01_001222700</name>
</gene>
<proteinExistence type="predicted"/>
<dbReference type="PROSITE" id="PS51186">
    <property type="entry name" value="GNAT"/>
    <property type="match status" value="1"/>
</dbReference>
<evidence type="ECO:0000256" key="2">
    <source>
        <dbReference type="ARBA" id="ARBA00023315"/>
    </source>
</evidence>
<dbReference type="Pfam" id="PF00583">
    <property type="entry name" value="Acetyltransf_1"/>
    <property type="match status" value="1"/>
</dbReference>
<dbReference type="SUPFAM" id="SSF55729">
    <property type="entry name" value="Acyl-CoA N-acyltransferases (Nat)"/>
    <property type="match status" value="1"/>
</dbReference>
<dbReference type="Proteomes" id="UP001165083">
    <property type="component" value="Unassembled WGS sequence"/>
</dbReference>
<dbReference type="CDD" id="cd04301">
    <property type="entry name" value="NAT_SF"/>
    <property type="match status" value="1"/>
</dbReference>
<dbReference type="PANTHER" id="PTHR42919:SF8">
    <property type="entry name" value="N-ALPHA-ACETYLTRANSFERASE 50"/>
    <property type="match status" value="1"/>
</dbReference>
<comment type="caution">
    <text evidence="5">The sequence shown here is derived from an EMBL/GenBank/DDBJ whole genome shotgun (WGS) entry which is preliminary data.</text>
</comment>
<evidence type="ECO:0000256" key="3">
    <source>
        <dbReference type="SAM" id="MobiDB-lite"/>
    </source>
</evidence>
<reference evidence="5" key="1">
    <citation type="submission" date="2023-04" db="EMBL/GenBank/DDBJ databases">
        <title>Phytophthora lilii NBRC 32176.</title>
        <authorList>
            <person name="Ichikawa N."/>
            <person name="Sato H."/>
            <person name="Tonouchi N."/>
        </authorList>
    </citation>
    <scope>NUCLEOTIDE SEQUENCE</scope>
    <source>
        <strain evidence="5">NBRC 32176</strain>
    </source>
</reference>
<dbReference type="Gene3D" id="3.40.630.30">
    <property type="match status" value="1"/>
</dbReference>
<name>A0A9W6UBL8_9STRA</name>
<keyword evidence="2" id="KW-0012">Acyltransferase</keyword>
<dbReference type="PANTHER" id="PTHR42919">
    <property type="entry name" value="N-ALPHA-ACETYLTRANSFERASE"/>
    <property type="match status" value="1"/>
</dbReference>
<evidence type="ECO:0000313" key="5">
    <source>
        <dbReference type="EMBL" id="GMF28924.1"/>
    </source>
</evidence>